<dbReference type="AlphaFoldDB" id="A0A914VUT2"/>
<sequence length="125" mass="14097">MLPDMGLKELSNGWWMSLSAVGVVLFVSFIIIGIYAFAMRKRDHLIARQSVAQDLVEPKSRHLSSNLESPMMKHFVTRRPSLLHHLAMYDRVVADVMERSQQKPPPVILVHSTNSDNAAAFDAAR</sequence>
<protein>
    <submittedName>
        <fullName evidence="3">Uncharacterized protein</fullName>
    </submittedName>
</protein>
<accession>A0A914VUT2</accession>
<name>A0A914VUT2_9BILA</name>
<keyword evidence="1" id="KW-0472">Membrane</keyword>
<keyword evidence="1" id="KW-1133">Transmembrane helix</keyword>
<reference evidence="3" key="1">
    <citation type="submission" date="2022-11" db="UniProtKB">
        <authorList>
            <consortium name="WormBaseParasite"/>
        </authorList>
    </citation>
    <scope>IDENTIFICATION</scope>
</reference>
<dbReference type="Proteomes" id="UP000887566">
    <property type="component" value="Unplaced"/>
</dbReference>
<evidence type="ECO:0000313" key="3">
    <source>
        <dbReference type="WBParaSite" id="PSAMB.scaffold25size111298.g868.t1"/>
    </source>
</evidence>
<dbReference type="WBParaSite" id="PSAMB.scaffold25size111298.g868.t1">
    <property type="protein sequence ID" value="PSAMB.scaffold25size111298.g868.t1"/>
    <property type="gene ID" value="PSAMB.scaffold25size111298.g868"/>
</dbReference>
<keyword evidence="1" id="KW-0812">Transmembrane</keyword>
<evidence type="ECO:0000256" key="1">
    <source>
        <dbReference type="SAM" id="Phobius"/>
    </source>
</evidence>
<proteinExistence type="predicted"/>
<feature type="transmembrane region" description="Helical" evidence="1">
    <location>
        <begin position="14"/>
        <end position="38"/>
    </location>
</feature>
<keyword evidence="2" id="KW-1185">Reference proteome</keyword>
<evidence type="ECO:0000313" key="2">
    <source>
        <dbReference type="Proteomes" id="UP000887566"/>
    </source>
</evidence>
<organism evidence="2 3">
    <name type="scientific">Plectus sambesii</name>
    <dbReference type="NCBI Taxonomy" id="2011161"/>
    <lineage>
        <taxon>Eukaryota</taxon>
        <taxon>Metazoa</taxon>
        <taxon>Ecdysozoa</taxon>
        <taxon>Nematoda</taxon>
        <taxon>Chromadorea</taxon>
        <taxon>Plectida</taxon>
        <taxon>Plectina</taxon>
        <taxon>Plectoidea</taxon>
        <taxon>Plectidae</taxon>
        <taxon>Plectus</taxon>
    </lineage>
</organism>